<dbReference type="Pfam" id="PF13378">
    <property type="entry name" value="MR_MLE_C"/>
    <property type="match status" value="1"/>
</dbReference>
<dbReference type="InterPro" id="IPR029065">
    <property type="entry name" value="Enolase_C-like"/>
</dbReference>
<proteinExistence type="predicted"/>
<dbReference type="Pfam" id="PF02746">
    <property type="entry name" value="MR_MLE_N"/>
    <property type="match status" value="1"/>
</dbReference>
<dbReference type="AlphaFoldDB" id="A0A1F6D2W6"/>
<evidence type="ECO:0000313" key="4">
    <source>
        <dbReference type="Proteomes" id="UP000178606"/>
    </source>
</evidence>
<dbReference type="EMBL" id="MFKF01000081">
    <property type="protein sequence ID" value="OGG55382.1"/>
    <property type="molecule type" value="Genomic_DNA"/>
</dbReference>
<comment type="caution">
    <text evidence="3">The sequence shown here is derived from an EMBL/GenBank/DDBJ whole genome shotgun (WGS) entry which is preliminary data.</text>
</comment>
<evidence type="ECO:0000259" key="2">
    <source>
        <dbReference type="Pfam" id="PF13378"/>
    </source>
</evidence>
<dbReference type="InterPro" id="IPR036849">
    <property type="entry name" value="Enolase-like_C_sf"/>
</dbReference>
<dbReference type="SUPFAM" id="SSF54826">
    <property type="entry name" value="Enolase N-terminal domain-like"/>
    <property type="match status" value="1"/>
</dbReference>
<accession>A0A1F6D2W6</accession>
<reference evidence="3 4" key="1">
    <citation type="journal article" date="2016" name="Nat. Commun.">
        <title>Thousands of microbial genomes shed light on interconnected biogeochemical processes in an aquifer system.</title>
        <authorList>
            <person name="Anantharaman K."/>
            <person name="Brown C.T."/>
            <person name="Hug L.A."/>
            <person name="Sharon I."/>
            <person name="Castelle C.J."/>
            <person name="Probst A.J."/>
            <person name="Thomas B.C."/>
            <person name="Singh A."/>
            <person name="Wilkins M.J."/>
            <person name="Karaoz U."/>
            <person name="Brodie E.L."/>
            <person name="Williams K.H."/>
            <person name="Hubbard S.S."/>
            <person name="Banfield J.F."/>
        </authorList>
    </citation>
    <scope>NUCLEOTIDE SEQUENCE [LARGE SCALE GENOMIC DNA]</scope>
    <source>
        <strain evidence="4">RIFCSPLOWO2_12_FULL_64_10</strain>
    </source>
</reference>
<gene>
    <name evidence="3" type="ORF">A3F84_04455</name>
</gene>
<sequence>MKIIKVEAFQIETPRAYGHVSGHVIIRVHVDEGPVGLGEASDSRAEDLGAVVRQFNDLLLGRDATRITEVNELLRGHHFRSTVTDLHLASAVDLALYDLNGKAQGVPAYDLLGGRVRDRVYCCYPIFGWQVKEDFERAMGYLRRLMDLGHHLFRYYVSGESGLDDRFLTEAKARFGDRVRLKSIDFSGRFRDWETALRYADALRRHDPYHFEQPSSRLRTNAEFTRRVDLPVSLHINGLEYGYEAVERGACTVFNVACVCGGPTHIRRLFALAEAAGIRCLIGTDQESTLGTAAQVHVGVSMPNLDLPCDPMGPVLYTAWPARENIRAEGSYLYPPEGPGLGVELDEAKMKALTVASA</sequence>
<dbReference type="InterPro" id="IPR034593">
    <property type="entry name" value="DgoD-like"/>
</dbReference>
<organism evidence="3 4">
    <name type="scientific">Handelsmanbacteria sp. (strain RIFCSPLOWO2_12_FULL_64_10)</name>
    <dbReference type="NCBI Taxonomy" id="1817868"/>
    <lineage>
        <taxon>Bacteria</taxon>
        <taxon>Candidatus Handelsmaniibacteriota</taxon>
    </lineage>
</organism>
<dbReference type="Proteomes" id="UP000178606">
    <property type="component" value="Unassembled WGS sequence"/>
</dbReference>
<evidence type="ECO:0000313" key="3">
    <source>
        <dbReference type="EMBL" id="OGG55382.1"/>
    </source>
</evidence>
<feature type="domain" description="Enolase C-terminal" evidence="2">
    <location>
        <begin position="149"/>
        <end position="348"/>
    </location>
</feature>
<name>A0A1F6D2W6_HANXR</name>
<protein>
    <recommendedName>
        <fullName evidence="5">Mandelate racemase/muconate lactonizing enzyme C-terminal domain-containing protein</fullName>
    </recommendedName>
</protein>
<dbReference type="Gene3D" id="3.30.390.10">
    <property type="entry name" value="Enolase-like, N-terminal domain"/>
    <property type="match status" value="1"/>
</dbReference>
<evidence type="ECO:0008006" key="5">
    <source>
        <dbReference type="Google" id="ProtNLM"/>
    </source>
</evidence>
<dbReference type="InterPro" id="IPR013341">
    <property type="entry name" value="Mandelate_racemase_N_dom"/>
</dbReference>
<evidence type="ECO:0000259" key="1">
    <source>
        <dbReference type="Pfam" id="PF02746"/>
    </source>
</evidence>
<dbReference type="SUPFAM" id="SSF51604">
    <property type="entry name" value="Enolase C-terminal domain-like"/>
    <property type="match status" value="1"/>
</dbReference>
<dbReference type="Gene3D" id="3.20.20.120">
    <property type="entry name" value="Enolase-like C-terminal domain"/>
    <property type="match status" value="1"/>
</dbReference>
<feature type="domain" description="Mandelate racemase/muconate lactonizing enzyme N-terminal" evidence="1">
    <location>
        <begin position="22"/>
        <end position="113"/>
    </location>
</feature>
<dbReference type="InterPro" id="IPR029017">
    <property type="entry name" value="Enolase-like_N"/>
</dbReference>
<dbReference type="PANTHER" id="PTHR48080">
    <property type="entry name" value="D-GALACTONATE DEHYDRATASE-RELATED"/>
    <property type="match status" value="1"/>
</dbReference>